<gene>
    <name evidence="1" type="ORF">COY52_06220</name>
</gene>
<comment type="caution">
    <text evidence="1">The sequence shown here is derived from an EMBL/GenBank/DDBJ whole genome shotgun (WGS) entry which is preliminary data.</text>
</comment>
<proteinExistence type="predicted"/>
<sequence>MKCALCGGELESKTVEEEVVHGIDRVVVKVNAEVCMNCHERYFSEGVVNKLINLKEDLIKGKTKLHEIGKVYEPVGTK</sequence>
<evidence type="ECO:0000313" key="1">
    <source>
        <dbReference type="EMBL" id="PIZ16756.1"/>
    </source>
</evidence>
<accession>A0A2M7SB30</accession>
<reference evidence="2" key="1">
    <citation type="submission" date="2017-09" db="EMBL/GenBank/DDBJ databases">
        <title>Depth-based differentiation of microbial function through sediment-hosted aquifers and enrichment of novel symbionts in the deep terrestrial subsurface.</title>
        <authorList>
            <person name="Probst A.J."/>
            <person name="Ladd B."/>
            <person name="Jarett J.K."/>
            <person name="Geller-Mcgrath D.E."/>
            <person name="Sieber C.M.K."/>
            <person name="Emerson J.B."/>
            <person name="Anantharaman K."/>
            <person name="Thomas B.C."/>
            <person name="Malmstrom R."/>
            <person name="Stieglmeier M."/>
            <person name="Klingl A."/>
            <person name="Woyke T."/>
            <person name="Ryan C.M."/>
            <person name="Banfield J.F."/>
        </authorList>
    </citation>
    <scope>NUCLEOTIDE SEQUENCE [LARGE SCALE GENOMIC DNA]</scope>
</reference>
<name>A0A2M7SB30_9BACT</name>
<dbReference type="Gene3D" id="3.10.20.860">
    <property type="match status" value="1"/>
</dbReference>
<dbReference type="Proteomes" id="UP000229307">
    <property type="component" value="Unassembled WGS sequence"/>
</dbReference>
<evidence type="ECO:0000313" key="2">
    <source>
        <dbReference type="Proteomes" id="UP000229307"/>
    </source>
</evidence>
<dbReference type="AlphaFoldDB" id="A0A2M7SB30"/>
<dbReference type="InterPro" id="IPR022453">
    <property type="entry name" value="Znf_MqsA-type"/>
</dbReference>
<organism evidence="1 2">
    <name type="scientific">Candidatus Desantisbacteria bacterium CG_4_10_14_0_8_um_filter_48_22</name>
    <dbReference type="NCBI Taxonomy" id="1974543"/>
    <lineage>
        <taxon>Bacteria</taxon>
        <taxon>Candidatus Desantisiibacteriota</taxon>
    </lineage>
</organism>
<dbReference type="NCBIfam" id="TIGR03831">
    <property type="entry name" value="YgiT_finger"/>
    <property type="match status" value="1"/>
</dbReference>
<protein>
    <submittedName>
        <fullName evidence="1">YgiT-type zinc finger domain-containing protein</fullName>
    </submittedName>
</protein>
<dbReference type="EMBL" id="PFMR01000168">
    <property type="protein sequence ID" value="PIZ16756.1"/>
    <property type="molecule type" value="Genomic_DNA"/>
</dbReference>